<sequence>MRISSRKALFVLFGLLGASSSLAPHAAWSDEAGAITSPPAPARAPLLEGMGSLHRPITTGVPAAQRYFNQGLTLAYAFNHAEAERSFLEAARLDPRCAMCFWGAALVLGPNINAPMSNDAVPRAYVHIQRARALASATHVTGPERELIEALALRYAPAPVADRSALDIAYAEAMKKVAGRFPDDVDILSLYAEALMDLSPWYYWERGLPRANTEEVMSALERAMKLAPNHPGANHFYIHVIESSPNPARALDAAVRLADLVPGAGHLVHMPSHIYVRLGRYHDAAVVNERAVAADDKYAPLADPSNMYLIMYRMHNVHFLWAAATLEGRSAEALRVARSIPRLLGHAAHGHGGTMTTMIEHFQITPLYALVRFGRWQEILHEEAPPEDRAYSRGVYHYARSIAYSRRGDAAAADRELAALEKIAAEPALTRTTVSVVNTPSSVLGVALAVARGELAADRGDLDTAIRELQFAVVLEDLLRYMDPSDWHHPTRQILGAVLLRARRAADAERVYREDLATLPENGFSLFGLAQALERQGKASEAAEVRRRFAIAFARADIRLEASRF</sequence>
<feature type="chain" id="PRO_5047098245" description="Tetratricopeptide repeat protein" evidence="1">
    <location>
        <begin position="24"/>
        <end position="565"/>
    </location>
</feature>
<dbReference type="PANTHER" id="PTHR45588">
    <property type="entry name" value="TPR DOMAIN-CONTAINING PROTEIN"/>
    <property type="match status" value="1"/>
</dbReference>
<evidence type="ECO:0000256" key="1">
    <source>
        <dbReference type="SAM" id="SignalP"/>
    </source>
</evidence>
<comment type="caution">
    <text evidence="2">The sequence shown here is derived from an EMBL/GenBank/DDBJ whole genome shotgun (WGS) entry which is preliminary data.</text>
</comment>
<dbReference type="RefSeq" id="WP_271926938.1">
    <property type="nucleotide sequence ID" value="NZ_JAQNDO010000001.1"/>
</dbReference>
<accession>A0ABT5F220</accession>
<keyword evidence="1" id="KW-0732">Signal</keyword>
<dbReference type="Proteomes" id="UP001221411">
    <property type="component" value="Unassembled WGS sequence"/>
</dbReference>
<dbReference type="SUPFAM" id="SSF48452">
    <property type="entry name" value="TPR-like"/>
    <property type="match status" value="1"/>
</dbReference>
<feature type="signal peptide" evidence="1">
    <location>
        <begin position="1"/>
        <end position="23"/>
    </location>
</feature>
<organism evidence="2 3">
    <name type="scientific">Polyangium mundeleinium</name>
    <dbReference type="NCBI Taxonomy" id="2995306"/>
    <lineage>
        <taxon>Bacteria</taxon>
        <taxon>Pseudomonadati</taxon>
        <taxon>Myxococcota</taxon>
        <taxon>Polyangia</taxon>
        <taxon>Polyangiales</taxon>
        <taxon>Polyangiaceae</taxon>
        <taxon>Polyangium</taxon>
    </lineage>
</organism>
<evidence type="ECO:0008006" key="4">
    <source>
        <dbReference type="Google" id="ProtNLM"/>
    </source>
</evidence>
<proteinExistence type="predicted"/>
<dbReference type="PANTHER" id="PTHR45588:SF1">
    <property type="entry name" value="WW DOMAIN-CONTAINING PROTEIN"/>
    <property type="match status" value="1"/>
</dbReference>
<name>A0ABT5F220_9BACT</name>
<gene>
    <name evidence="2" type="ORF">POL67_42815</name>
</gene>
<evidence type="ECO:0000313" key="3">
    <source>
        <dbReference type="Proteomes" id="UP001221411"/>
    </source>
</evidence>
<protein>
    <recommendedName>
        <fullName evidence="4">Tetratricopeptide repeat protein</fullName>
    </recommendedName>
</protein>
<dbReference type="InterPro" id="IPR011990">
    <property type="entry name" value="TPR-like_helical_dom_sf"/>
</dbReference>
<reference evidence="2 3" key="1">
    <citation type="submission" date="2022-11" db="EMBL/GenBank/DDBJ databases">
        <title>Minimal conservation of predation-associated metabolite biosynthetic gene clusters underscores biosynthetic potential of Myxococcota including descriptions for ten novel species: Archangium lansinium sp. nov., Myxococcus landrumus sp. nov., Nannocystis bai.</title>
        <authorList>
            <person name="Ahearne A."/>
            <person name="Stevens C."/>
            <person name="Dowd S."/>
        </authorList>
    </citation>
    <scope>NUCLEOTIDE SEQUENCE [LARGE SCALE GENOMIC DNA]</scope>
    <source>
        <strain evidence="2 3">RJM3</strain>
    </source>
</reference>
<dbReference type="EMBL" id="JAQNDO010000001">
    <property type="protein sequence ID" value="MDC0748138.1"/>
    <property type="molecule type" value="Genomic_DNA"/>
</dbReference>
<evidence type="ECO:0000313" key="2">
    <source>
        <dbReference type="EMBL" id="MDC0748138.1"/>
    </source>
</evidence>
<dbReference type="Gene3D" id="1.25.40.10">
    <property type="entry name" value="Tetratricopeptide repeat domain"/>
    <property type="match status" value="2"/>
</dbReference>
<keyword evidence="3" id="KW-1185">Reference proteome</keyword>